<name>A0A2R6QUA5_ACTCC</name>
<dbReference type="GO" id="GO:0006952">
    <property type="term" value="P:defense response"/>
    <property type="evidence" value="ECO:0007669"/>
    <property type="project" value="UniProtKB-KW"/>
</dbReference>
<feature type="region of interest" description="Disordered" evidence="8">
    <location>
        <begin position="31"/>
        <end position="55"/>
    </location>
</feature>
<evidence type="ECO:0000256" key="5">
    <source>
        <dbReference type="ARBA" id="ARBA00023163"/>
    </source>
</evidence>
<keyword evidence="4" id="KW-0238">DNA-binding</keyword>
<dbReference type="InterPro" id="IPR016177">
    <property type="entry name" value="DNA-bd_dom_sf"/>
</dbReference>
<keyword evidence="6" id="KW-0539">Nucleus</keyword>
<reference evidence="10 11" key="1">
    <citation type="submission" date="2017-07" db="EMBL/GenBank/DDBJ databases">
        <title>An improved, manually edited Actinidia chinensis var. chinensis (kiwifruit) genome highlights the challenges associated with draft genomes and gene prediction in plants.</title>
        <authorList>
            <person name="Pilkington S."/>
            <person name="Crowhurst R."/>
            <person name="Hilario E."/>
            <person name="Nardozza S."/>
            <person name="Fraser L."/>
            <person name="Peng Y."/>
            <person name="Gunaseelan K."/>
            <person name="Simpson R."/>
            <person name="Tahir J."/>
            <person name="Deroles S."/>
            <person name="Templeton K."/>
            <person name="Luo Z."/>
            <person name="Davy M."/>
            <person name="Cheng C."/>
            <person name="Mcneilage M."/>
            <person name="Scaglione D."/>
            <person name="Liu Y."/>
            <person name="Zhang Q."/>
            <person name="Datson P."/>
            <person name="De Silva N."/>
            <person name="Gardiner S."/>
            <person name="Bassett H."/>
            <person name="Chagne D."/>
            <person name="Mccallum J."/>
            <person name="Dzierzon H."/>
            <person name="Deng C."/>
            <person name="Wang Y.-Y."/>
            <person name="Barron N."/>
            <person name="Manako K."/>
            <person name="Bowen J."/>
            <person name="Foster T."/>
            <person name="Erridge Z."/>
            <person name="Tiffin H."/>
            <person name="Waite C."/>
            <person name="Davies K."/>
            <person name="Grierson E."/>
            <person name="Laing W."/>
            <person name="Kirk R."/>
            <person name="Chen X."/>
            <person name="Wood M."/>
            <person name="Montefiori M."/>
            <person name="Brummell D."/>
            <person name="Schwinn K."/>
            <person name="Catanach A."/>
            <person name="Fullerton C."/>
            <person name="Li D."/>
            <person name="Meiyalaghan S."/>
            <person name="Nieuwenhuizen N."/>
            <person name="Read N."/>
            <person name="Prakash R."/>
            <person name="Hunter D."/>
            <person name="Zhang H."/>
            <person name="Mckenzie M."/>
            <person name="Knabel M."/>
            <person name="Harris A."/>
            <person name="Allan A."/>
            <person name="Chen A."/>
            <person name="Janssen B."/>
            <person name="Plunkett B."/>
            <person name="Dwamena C."/>
            <person name="Voogd C."/>
            <person name="Leif D."/>
            <person name="Lafferty D."/>
            <person name="Souleyre E."/>
            <person name="Varkonyi-Gasic E."/>
            <person name="Gambi F."/>
            <person name="Hanley J."/>
            <person name="Yao J.-L."/>
            <person name="Cheung J."/>
            <person name="David K."/>
            <person name="Warren B."/>
            <person name="Marsh K."/>
            <person name="Snowden K."/>
            <person name="Lin-Wang K."/>
            <person name="Brian L."/>
            <person name="Martinez-Sanchez M."/>
            <person name="Wang M."/>
            <person name="Ileperuma N."/>
            <person name="Macnee N."/>
            <person name="Campin R."/>
            <person name="Mcatee P."/>
            <person name="Drummond R."/>
            <person name="Espley R."/>
            <person name="Ireland H."/>
            <person name="Wu R."/>
            <person name="Atkinson R."/>
            <person name="Karunairetnam S."/>
            <person name="Bulley S."/>
            <person name="Chunkath S."/>
            <person name="Hanley Z."/>
            <person name="Storey R."/>
            <person name="Thrimawithana A."/>
            <person name="Thomson S."/>
            <person name="David C."/>
            <person name="Testolin R."/>
        </authorList>
    </citation>
    <scope>NUCLEOTIDE SEQUENCE [LARGE SCALE GENOMIC DNA]</scope>
    <source>
        <strain evidence="11">cv. Red5</strain>
        <tissue evidence="10">Young leaf</tissue>
    </source>
</reference>
<dbReference type="PROSITE" id="PS51032">
    <property type="entry name" value="AP2_ERF"/>
    <property type="match status" value="1"/>
</dbReference>
<dbReference type="EMBL" id="NKQK01000013">
    <property type="protein sequence ID" value="PSS14698.1"/>
    <property type="molecule type" value="Genomic_DNA"/>
</dbReference>
<evidence type="ECO:0000313" key="11">
    <source>
        <dbReference type="Proteomes" id="UP000241394"/>
    </source>
</evidence>
<evidence type="ECO:0000256" key="1">
    <source>
        <dbReference type="ARBA" id="ARBA00004123"/>
    </source>
</evidence>
<evidence type="ECO:0000256" key="3">
    <source>
        <dbReference type="ARBA" id="ARBA00023015"/>
    </source>
</evidence>
<evidence type="ECO:0000259" key="9">
    <source>
        <dbReference type="PROSITE" id="PS51032"/>
    </source>
</evidence>
<protein>
    <submittedName>
        <fullName evidence="10">Ethylene-responsive transcription factor RAP2-3 like</fullName>
    </submittedName>
</protein>
<dbReference type="Gramene" id="PSS14698">
    <property type="protein sequence ID" value="PSS14698"/>
    <property type="gene ID" value="CEY00_Acc15265"/>
</dbReference>
<dbReference type="InParanoid" id="A0A2R6QUA5"/>
<evidence type="ECO:0000256" key="2">
    <source>
        <dbReference type="ARBA" id="ARBA00022821"/>
    </source>
</evidence>
<dbReference type="FunCoup" id="A0A2R6QUA5">
    <property type="interactions" value="34"/>
</dbReference>
<dbReference type="PRINTS" id="PR00367">
    <property type="entry name" value="ETHRSPELEMNT"/>
</dbReference>
<accession>A0A2R6QUA5</accession>
<dbReference type="InterPro" id="IPR044808">
    <property type="entry name" value="ERF_plant"/>
</dbReference>
<dbReference type="FunFam" id="3.30.730.10:FF:000001">
    <property type="entry name" value="Ethylene-responsive transcription factor 2"/>
    <property type="match status" value="1"/>
</dbReference>
<dbReference type="CDD" id="cd00018">
    <property type="entry name" value="AP2"/>
    <property type="match status" value="1"/>
</dbReference>
<dbReference type="PANTHER" id="PTHR31190:SF363">
    <property type="entry name" value="AP2_ERF DOMAIN-CONTAINING PROTEIN"/>
    <property type="match status" value="1"/>
</dbReference>
<keyword evidence="7" id="KW-0175">Coiled coil</keyword>
<dbReference type="OMA" id="FRYGWND"/>
<evidence type="ECO:0000313" key="10">
    <source>
        <dbReference type="EMBL" id="PSS14698.1"/>
    </source>
</evidence>
<dbReference type="GO" id="GO:0009873">
    <property type="term" value="P:ethylene-activated signaling pathway"/>
    <property type="evidence" value="ECO:0007669"/>
    <property type="project" value="InterPro"/>
</dbReference>
<dbReference type="STRING" id="1590841.A0A2R6QUA5"/>
<evidence type="ECO:0000256" key="7">
    <source>
        <dbReference type="SAM" id="Coils"/>
    </source>
</evidence>
<evidence type="ECO:0000256" key="6">
    <source>
        <dbReference type="ARBA" id="ARBA00023242"/>
    </source>
</evidence>
<organism evidence="10 11">
    <name type="scientific">Actinidia chinensis var. chinensis</name>
    <name type="common">Chinese soft-hair kiwi</name>
    <dbReference type="NCBI Taxonomy" id="1590841"/>
    <lineage>
        <taxon>Eukaryota</taxon>
        <taxon>Viridiplantae</taxon>
        <taxon>Streptophyta</taxon>
        <taxon>Embryophyta</taxon>
        <taxon>Tracheophyta</taxon>
        <taxon>Spermatophyta</taxon>
        <taxon>Magnoliopsida</taxon>
        <taxon>eudicotyledons</taxon>
        <taxon>Gunneridae</taxon>
        <taxon>Pentapetalae</taxon>
        <taxon>asterids</taxon>
        <taxon>Ericales</taxon>
        <taxon>Actinidiaceae</taxon>
        <taxon>Actinidia</taxon>
    </lineage>
</organism>
<feature type="domain" description="AP2/ERF" evidence="9">
    <location>
        <begin position="58"/>
        <end position="115"/>
    </location>
</feature>
<evidence type="ECO:0000256" key="8">
    <source>
        <dbReference type="SAM" id="MobiDB-lite"/>
    </source>
</evidence>
<dbReference type="GO" id="GO:0003700">
    <property type="term" value="F:DNA-binding transcription factor activity"/>
    <property type="evidence" value="ECO:0007669"/>
    <property type="project" value="InterPro"/>
</dbReference>
<dbReference type="Gene3D" id="3.30.730.10">
    <property type="entry name" value="AP2/ERF domain"/>
    <property type="match status" value="1"/>
</dbReference>
<dbReference type="InterPro" id="IPR036955">
    <property type="entry name" value="AP2/ERF_dom_sf"/>
</dbReference>
<dbReference type="AlphaFoldDB" id="A0A2R6QUA5"/>
<dbReference type="GO" id="GO:0003677">
    <property type="term" value="F:DNA binding"/>
    <property type="evidence" value="ECO:0007669"/>
    <property type="project" value="UniProtKB-KW"/>
</dbReference>
<dbReference type="GO" id="GO:0005634">
    <property type="term" value="C:nucleus"/>
    <property type="evidence" value="ECO:0007669"/>
    <property type="project" value="UniProtKB-SubCell"/>
</dbReference>
<keyword evidence="11" id="KW-1185">Reference proteome</keyword>
<dbReference type="InterPro" id="IPR001471">
    <property type="entry name" value="AP2/ERF_dom"/>
</dbReference>
<dbReference type="PANTHER" id="PTHR31190">
    <property type="entry name" value="DNA-BINDING DOMAIN"/>
    <property type="match status" value="1"/>
</dbReference>
<sequence length="278" mass="31193">MCGGSILEELIPRNGNHRVSASQLWPNSPFVTKFKPPQDQNDGDERVEKKAKRQRKNLYRGIRQRPWGKWAAEIRDPRKGVRVWIGTFNTAEEAARAYDREARKIRGNKAKVNFPNEDDHSIQFTPQTHHLPTAMSHPNGGFSGNLNQFGAYSSNGFNSVPCSDPVSVLHFEEISGSGLESAYSSIDCKLEVKEEREKQEERGNRKEAAVMEVEEAAGEESEVEKLSEELMAYESVMKFYQIPYLDGQSTNAPPAENDVIGCGAVELWSFDDLTPTVA</sequence>
<comment type="subcellular location">
    <subcellularLocation>
        <location evidence="1">Nucleus</location>
    </subcellularLocation>
</comment>
<comment type="caution">
    <text evidence="10">The sequence shown here is derived from an EMBL/GenBank/DDBJ whole genome shotgun (WGS) entry which is preliminary data.</text>
</comment>
<dbReference type="SUPFAM" id="SSF54171">
    <property type="entry name" value="DNA-binding domain"/>
    <property type="match status" value="1"/>
</dbReference>
<keyword evidence="2" id="KW-0611">Plant defense</keyword>
<evidence type="ECO:0000256" key="4">
    <source>
        <dbReference type="ARBA" id="ARBA00023125"/>
    </source>
</evidence>
<dbReference type="Pfam" id="PF00847">
    <property type="entry name" value="AP2"/>
    <property type="match status" value="1"/>
</dbReference>
<feature type="coiled-coil region" evidence="7">
    <location>
        <begin position="196"/>
        <end position="236"/>
    </location>
</feature>
<reference evidence="11" key="2">
    <citation type="journal article" date="2018" name="BMC Genomics">
        <title>A manually annotated Actinidia chinensis var. chinensis (kiwifruit) genome highlights the challenges associated with draft genomes and gene prediction in plants.</title>
        <authorList>
            <person name="Pilkington S.M."/>
            <person name="Crowhurst R."/>
            <person name="Hilario E."/>
            <person name="Nardozza S."/>
            <person name="Fraser L."/>
            <person name="Peng Y."/>
            <person name="Gunaseelan K."/>
            <person name="Simpson R."/>
            <person name="Tahir J."/>
            <person name="Deroles S.C."/>
            <person name="Templeton K."/>
            <person name="Luo Z."/>
            <person name="Davy M."/>
            <person name="Cheng C."/>
            <person name="McNeilage M."/>
            <person name="Scaglione D."/>
            <person name="Liu Y."/>
            <person name="Zhang Q."/>
            <person name="Datson P."/>
            <person name="De Silva N."/>
            <person name="Gardiner S.E."/>
            <person name="Bassett H."/>
            <person name="Chagne D."/>
            <person name="McCallum J."/>
            <person name="Dzierzon H."/>
            <person name="Deng C."/>
            <person name="Wang Y.Y."/>
            <person name="Barron L."/>
            <person name="Manako K."/>
            <person name="Bowen J."/>
            <person name="Foster T.M."/>
            <person name="Erridge Z.A."/>
            <person name="Tiffin H."/>
            <person name="Waite C.N."/>
            <person name="Davies K.M."/>
            <person name="Grierson E.P."/>
            <person name="Laing W.A."/>
            <person name="Kirk R."/>
            <person name="Chen X."/>
            <person name="Wood M."/>
            <person name="Montefiori M."/>
            <person name="Brummell D.A."/>
            <person name="Schwinn K.E."/>
            <person name="Catanach A."/>
            <person name="Fullerton C."/>
            <person name="Li D."/>
            <person name="Meiyalaghan S."/>
            <person name="Nieuwenhuizen N."/>
            <person name="Read N."/>
            <person name="Prakash R."/>
            <person name="Hunter D."/>
            <person name="Zhang H."/>
            <person name="McKenzie M."/>
            <person name="Knabel M."/>
            <person name="Harris A."/>
            <person name="Allan A.C."/>
            <person name="Gleave A."/>
            <person name="Chen A."/>
            <person name="Janssen B.J."/>
            <person name="Plunkett B."/>
            <person name="Ampomah-Dwamena C."/>
            <person name="Voogd C."/>
            <person name="Leif D."/>
            <person name="Lafferty D."/>
            <person name="Souleyre E.J.F."/>
            <person name="Varkonyi-Gasic E."/>
            <person name="Gambi F."/>
            <person name="Hanley J."/>
            <person name="Yao J.L."/>
            <person name="Cheung J."/>
            <person name="David K.M."/>
            <person name="Warren B."/>
            <person name="Marsh K."/>
            <person name="Snowden K.C."/>
            <person name="Lin-Wang K."/>
            <person name="Brian L."/>
            <person name="Martinez-Sanchez M."/>
            <person name="Wang M."/>
            <person name="Ileperuma N."/>
            <person name="Macnee N."/>
            <person name="Campin R."/>
            <person name="McAtee P."/>
            <person name="Drummond R.S.M."/>
            <person name="Espley R.V."/>
            <person name="Ireland H.S."/>
            <person name="Wu R."/>
            <person name="Atkinson R.G."/>
            <person name="Karunairetnam S."/>
            <person name="Bulley S."/>
            <person name="Chunkath S."/>
            <person name="Hanley Z."/>
            <person name="Storey R."/>
            <person name="Thrimawithana A.H."/>
            <person name="Thomson S."/>
            <person name="David C."/>
            <person name="Testolin R."/>
            <person name="Huang H."/>
            <person name="Hellens R.P."/>
            <person name="Schaffer R.J."/>
        </authorList>
    </citation>
    <scope>NUCLEOTIDE SEQUENCE [LARGE SCALE GENOMIC DNA]</scope>
    <source>
        <strain evidence="11">cv. Red5</strain>
    </source>
</reference>
<dbReference type="OrthoDB" id="1930411at2759"/>
<dbReference type="SMART" id="SM00380">
    <property type="entry name" value="AP2"/>
    <property type="match status" value="1"/>
</dbReference>
<gene>
    <name evidence="10" type="ORF">CEY00_Acc15265</name>
</gene>
<dbReference type="Proteomes" id="UP000241394">
    <property type="component" value="Chromosome LG13"/>
</dbReference>
<keyword evidence="3" id="KW-0805">Transcription regulation</keyword>
<keyword evidence="5" id="KW-0804">Transcription</keyword>
<proteinExistence type="predicted"/>